<reference evidence="2" key="1">
    <citation type="journal article" date="2014" name="Genome Biol. Evol.">
        <title>Pangenome evidence for extensive interdomain horizontal transfer affecting lineage core and shell genes in uncultured planktonic thaumarchaeota and euryarchaeota.</title>
        <authorList>
            <person name="Deschamps P."/>
            <person name="Zivanovic Y."/>
            <person name="Moreira D."/>
            <person name="Rodriguez-Valera F."/>
            <person name="Lopez-Garcia P."/>
        </authorList>
    </citation>
    <scope>NUCLEOTIDE SEQUENCE</scope>
</reference>
<feature type="transmembrane region" description="Helical" evidence="1">
    <location>
        <begin position="12"/>
        <end position="29"/>
    </location>
</feature>
<name>A0A075FYC6_9EURY</name>
<dbReference type="AlphaFoldDB" id="A0A075FYC6"/>
<feature type="transmembrane region" description="Helical" evidence="1">
    <location>
        <begin position="65"/>
        <end position="81"/>
    </location>
</feature>
<keyword evidence="1" id="KW-0472">Membrane</keyword>
<dbReference type="EMBL" id="KF900489">
    <property type="protein sequence ID" value="AIE96805.1"/>
    <property type="molecule type" value="Genomic_DNA"/>
</dbReference>
<evidence type="ECO:0008006" key="3">
    <source>
        <dbReference type="Google" id="ProtNLM"/>
    </source>
</evidence>
<protein>
    <recommendedName>
        <fullName evidence="3">ECF transporter S component</fullName>
    </recommendedName>
</protein>
<organism evidence="2">
    <name type="scientific">uncultured marine group II/III euryarchaeote AD1000_87_H07</name>
    <dbReference type="NCBI Taxonomy" id="1457819"/>
    <lineage>
        <taxon>Archaea</taxon>
        <taxon>Methanobacteriati</taxon>
        <taxon>Methanobacteriota</taxon>
        <taxon>environmental samples</taxon>
    </lineage>
</organism>
<feature type="transmembrane region" description="Helical" evidence="1">
    <location>
        <begin position="138"/>
        <end position="159"/>
    </location>
</feature>
<evidence type="ECO:0000256" key="1">
    <source>
        <dbReference type="SAM" id="Phobius"/>
    </source>
</evidence>
<proteinExistence type="predicted"/>
<sequence>MSDLHNIALTPTQVILLNASILGLILLALHRAERRLDNGSHWMMLGILAIFGVSGRILLEPLPNIQPVTVLVLLSGIYYGAPRAFALAGIIALASNVLVLGHGPWTLFQVIGWGSVGLAGALLADRLLIDGKLNLNRVAVVAIAAGFAFDWIVSLSVLLKTDPSMLAPFILNGLVFDLYHAAGNLVFVAWMAVPIGEILARHRVVPAAEAVSEVAAN</sequence>
<evidence type="ECO:0000313" key="2">
    <source>
        <dbReference type="EMBL" id="AIE96805.1"/>
    </source>
</evidence>
<keyword evidence="1" id="KW-1133">Transmembrane helix</keyword>
<accession>A0A075FYC6</accession>
<keyword evidence="1" id="KW-0812">Transmembrane</keyword>
<feature type="transmembrane region" description="Helical" evidence="1">
    <location>
        <begin position="165"/>
        <end position="193"/>
    </location>
</feature>
<feature type="transmembrane region" description="Helical" evidence="1">
    <location>
        <begin position="41"/>
        <end position="59"/>
    </location>
</feature>
<feature type="transmembrane region" description="Helical" evidence="1">
    <location>
        <begin position="111"/>
        <end position="129"/>
    </location>
</feature>
<dbReference type="Pfam" id="PF20221">
    <property type="entry name" value="DUF6580"/>
    <property type="match status" value="1"/>
</dbReference>
<dbReference type="Gene3D" id="1.10.1760.20">
    <property type="match status" value="1"/>
</dbReference>
<dbReference type="InterPro" id="IPR046487">
    <property type="entry name" value="DUF6580"/>
</dbReference>